<dbReference type="OrthoDB" id="3577648at2"/>
<dbReference type="Proteomes" id="UP000076218">
    <property type="component" value="Unassembled WGS sequence"/>
</dbReference>
<sequence>MVARRVIVRPSARKHGVADEDAVTAASTPLISGPLDDEEPQRQLRVGFDTAARLLEIVVIVWDDGTEEIIHAMRCRPQYLELLG</sequence>
<dbReference type="AlphaFoldDB" id="A0A154V362"/>
<proteinExistence type="predicted"/>
<protein>
    <recommendedName>
        <fullName evidence="3">Toxin</fullName>
    </recommendedName>
</protein>
<dbReference type="STRING" id="31965.AWH51_06975"/>
<evidence type="ECO:0000313" key="1">
    <source>
        <dbReference type="EMBL" id="KZC95815.1"/>
    </source>
</evidence>
<comment type="caution">
    <text evidence="1">The sequence shown here is derived from an EMBL/GenBank/DDBJ whole genome shotgun (WGS) entry which is preliminary data.</text>
</comment>
<name>A0A154V362_9MICO</name>
<evidence type="ECO:0000313" key="2">
    <source>
        <dbReference type="Proteomes" id="UP000076218"/>
    </source>
</evidence>
<gene>
    <name evidence="1" type="ORF">AWH51_06975</name>
</gene>
<dbReference type="EMBL" id="LQXA01000019">
    <property type="protein sequence ID" value="KZC95815.1"/>
    <property type="molecule type" value="Genomic_DNA"/>
</dbReference>
<evidence type="ECO:0008006" key="3">
    <source>
        <dbReference type="Google" id="ProtNLM"/>
    </source>
</evidence>
<organism evidence="1 2">
    <name type="scientific">Clavibacter tessellarius</name>
    <dbReference type="NCBI Taxonomy" id="31965"/>
    <lineage>
        <taxon>Bacteria</taxon>
        <taxon>Bacillati</taxon>
        <taxon>Actinomycetota</taxon>
        <taxon>Actinomycetes</taxon>
        <taxon>Micrococcales</taxon>
        <taxon>Microbacteriaceae</taxon>
        <taxon>Clavibacter</taxon>
    </lineage>
</organism>
<accession>A0A154V362</accession>
<reference evidence="1 2" key="1">
    <citation type="submission" date="2016-01" db="EMBL/GenBank/DDBJ databases">
        <title>Draft genome sequence of Clavibacter michiganensis subsp. tessellarius DOAB 609.</title>
        <authorList>
            <person name="Tambong J.T."/>
        </authorList>
    </citation>
    <scope>NUCLEOTIDE SEQUENCE [LARGE SCALE GENOMIC DNA]</scope>
    <source>
        <strain evidence="1 2">DOAB 609</strain>
    </source>
</reference>